<evidence type="ECO:0000313" key="2">
    <source>
        <dbReference type="Proteomes" id="UP000667802"/>
    </source>
</evidence>
<name>A0AAP5MBK2_9CYAN</name>
<dbReference type="EMBL" id="JAALHA020000024">
    <property type="protein sequence ID" value="MDR9899360.1"/>
    <property type="molecule type" value="Genomic_DNA"/>
</dbReference>
<reference evidence="2" key="1">
    <citation type="journal article" date="2021" name="Science">
        <title>Hunting the eagle killer: A cyanobacterial neurotoxin causes vacuolar myelinopathy.</title>
        <authorList>
            <person name="Breinlinger S."/>
            <person name="Phillips T.J."/>
            <person name="Haram B.N."/>
            <person name="Mares J."/>
            <person name="Martinez Yerena J.A."/>
            <person name="Hrouzek P."/>
            <person name="Sobotka R."/>
            <person name="Henderson W.M."/>
            <person name="Schmieder P."/>
            <person name="Williams S.M."/>
            <person name="Lauderdale J.D."/>
            <person name="Wilde H.D."/>
            <person name="Gerrin W."/>
            <person name="Kust A."/>
            <person name="Washington J.W."/>
            <person name="Wagner C."/>
            <person name="Geier B."/>
            <person name="Liebeke M."/>
            <person name="Enke H."/>
            <person name="Niedermeyer T.H.J."/>
            <person name="Wilde S.B."/>
        </authorList>
    </citation>
    <scope>NUCLEOTIDE SEQUENCE [LARGE SCALE GENOMIC DNA]</scope>
    <source>
        <strain evidence="2">Thurmond2011</strain>
    </source>
</reference>
<evidence type="ECO:0000313" key="1">
    <source>
        <dbReference type="EMBL" id="MDR9899360.1"/>
    </source>
</evidence>
<gene>
    <name evidence="1" type="ORF">G7B40_033080</name>
</gene>
<dbReference type="Proteomes" id="UP000667802">
    <property type="component" value="Unassembled WGS sequence"/>
</dbReference>
<dbReference type="AlphaFoldDB" id="A0AAP5MBK2"/>
<proteinExistence type="predicted"/>
<organism evidence="1 2">
    <name type="scientific">Aetokthonos hydrillicola Thurmond2011</name>
    <dbReference type="NCBI Taxonomy" id="2712845"/>
    <lineage>
        <taxon>Bacteria</taxon>
        <taxon>Bacillati</taxon>
        <taxon>Cyanobacteriota</taxon>
        <taxon>Cyanophyceae</taxon>
        <taxon>Nostocales</taxon>
        <taxon>Hapalosiphonaceae</taxon>
        <taxon>Aetokthonos</taxon>
    </lineage>
</organism>
<comment type="caution">
    <text evidence="1">The sequence shown here is derived from an EMBL/GenBank/DDBJ whole genome shotgun (WGS) entry which is preliminary data.</text>
</comment>
<protein>
    <submittedName>
        <fullName evidence="1">Uncharacterized protein</fullName>
    </submittedName>
</protein>
<sequence>MLPLEDIKSDPGAIAAWEYLQTHAPLRPQEGATIFRFWMARDTYQATSPTQSLIFVNFVQFFQKTPGLAYTFLPCADAAAWEPMLSYFDLNRLPAADFTIGERKYGIFGHDWRIVSPAEWQQILAQREVNATIEKATNSATNQTLLVLSQTAFTQAVQEALRNFTRPDILQKNVLIRSRLLEEQVADKGIMNERVTTLQQLIKQAVESLQSSPRDEKLYRVIYRTYLHPAPTQEQAAELLDLPFSTYRRHLKAGMVRVAEILWQKEIN</sequence>
<keyword evidence="2" id="KW-1185">Reference proteome</keyword>
<accession>A0AAP5MBK2</accession>